<evidence type="ECO:0000256" key="2">
    <source>
        <dbReference type="RuleBase" id="RU003476"/>
    </source>
</evidence>
<dbReference type="InterPro" id="IPR000086">
    <property type="entry name" value="NUDIX_hydrolase_dom"/>
</dbReference>
<dbReference type="CDD" id="cd18888">
    <property type="entry name" value="NUDIX_ADPRase_Nudt5"/>
    <property type="match status" value="1"/>
</dbReference>
<accession>A0A2V0PIT5</accession>
<dbReference type="InterPro" id="IPR020476">
    <property type="entry name" value="Nudix_hydrolase"/>
</dbReference>
<dbReference type="OrthoDB" id="10249920at2759"/>
<protein>
    <submittedName>
        <fullName evidence="5">ADP-sugar pyrophosphatase</fullName>
    </submittedName>
</protein>
<organism evidence="5 6">
    <name type="scientific">Raphidocelis subcapitata</name>
    <dbReference type="NCBI Taxonomy" id="307507"/>
    <lineage>
        <taxon>Eukaryota</taxon>
        <taxon>Viridiplantae</taxon>
        <taxon>Chlorophyta</taxon>
        <taxon>core chlorophytes</taxon>
        <taxon>Chlorophyceae</taxon>
        <taxon>CS clade</taxon>
        <taxon>Sphaeropleales</taxon>
        <taxon>Selenastraceae</taxon>
        <taxon>Raphidocelis</taxon>
    </lineage>
</organism>
<evidence type="ECO:0000259" key="4">
    <source>
        <dbReference type="PROSITE" id="PS51462"/>
    </source>
</evidence>
<reference evidence="5 6" key="1">
    <citation type="journal article" date="2018" name="Sci. Rep.">
        <title>Raphidocelis subcapitata (=Pseudokirchneriella subcapitata) provides an insight into genome evolution and environmental adaptations in the Sphaeropleales.</title>
        <authorList>
            <person name="Suzuki S."/>
            <person name="Yamaguchi H."/>
            <person name="Nakajima N."/>
            <person name="Kawachi M."/>
        </authorList>
    </citation>
    <scope>NUCLEOTIDE SEQUENCE [LARGE SCALE GENOMIC DNA]</scope>
    <source>
        <strain evidence="5 6">NIES-35</strain>
    </source>
</reference>
<dbReference type="InParanoid" id="A0A2V0PIT5"/>
<dbReference type="EMBL" id="BDRX01000165">
    <property type="protein sequence ID" value="GBF99626.1"/>
    <property type="molecule type" value="Genomic_DNA"/>
</dbReference>
<feature type="domain" description="Nudix hydrolase" evidence="4">
    <location>
        <begin position="58"/>
        <end position="202"/>
    </location>
</feature>
<gene>
    <name evidence="5" type="ORF">Rsub_12305</name>
</gene>
<keyword evidence="6" id="KW-1185">Reference proteome</keyword>
<comment type="similarity">
    <text evidence="2">Belongs to the Nudix hydrolase family.</text>
</comment>
<dbReference type="STRING" id="307507.A0A2V0PIT5"/>
<dbReference type="AlphaFoldDB" id="A0A2V0PIT5"/>
<dbReference type="Gene3D" id="3.90.79.10">
    <property type="entry name" value="Nucleoside Triphosphate Pyrophosphohydrolase"/>
    <property type="match status" value="1"/>
</dbReference>
<name>A0A2V0PIT5_9CHLO</name>
<dbReference type="GO" id="GO:0006753">
    <property type="term" value="P:nucleoside phosphate metabolic process"/>
    <property type="evidence" value="ECO:0007669"/>
    <property type="project" value="TreeGrafter"/>
</dbReference>
<evidence type="ECO:0000313" key="6">
    <source>
        <dbReference type="Proteomes" id="UP000247498"/>
    </source>
</evidence>
<keyword evidence="1 2" id="KW-0378">Hydrolase</keyword>
<evidence type="ECO:0000256" key="1">
    <source>
        <dbReference type="ARBA" id="ARBA00022801"/>
    </source>
</evidence>
<dbReference type="PRINTS" id="PR00502">
    <property type="entry name" value="NUDIXFAMILY"/>
</dbReference>
<evidence type="ECO:0000256" key="3">
    <source>
        <dbReference type="SAM" id="MobiDB-lite"/>
    </source>
</evidence>
<dbReference type="Proteomes" id="UP000247498">
    <property type="component" value="Unassembled WGS sequence"/>
</dbReference>
<comment type="caution">
    <text evidence="5">The sequence shown here is derived from an EMBL/GenBank/DDBJ whole genome shotgun (WGS) entry which is preliminary data.</text>
</comment>
<dbReference type="PROSITE" id="PS51462">
    <property type="entry name" value="NUDIX"/>
    <property type="match status" value="1"/>
</dbReference>
<dbReference type="InterPro" id="IPR015797">
    <property type="entry name" value="NUDIX_hydrolase-like_dom_sf"/>
</dbReference>
<dbReference type="SUPFAM" id="SSF55811">
    <property type="entry name" value="Nudix"/>
    <property type="match status" value="1"/>
</dbReference>
<dbReference type="InterPro" id="IPR020084">
    <property type="entry name" value="NUDIX_hydrolase_CS"/>
</dbReference>
<sequence>MARSIQHRGEEPPRTSPPTLLSSSTVETGSKWLEFKRDTLRDSSGRDFTWDYINRLTKFRETDGVGIFAKVTGKEFAEPHVLVIAQWRPPARNFVLELPAGIISPGETVEEVAVRELKEETGYAGRVVSASPELYNDQGTSTSCLNVVVAEVDADAPENAAPETEHEIGETIETLLLPIRGLRRRLDELKAEKGWGVCSRLYSLALGLQLGGGL</sequence>
<dbReference type="GO" id="GO:0019693">
    <property type="term" value="P:ribose phosphate metabolic process"/>
    <property type="evidence" value="ECO:0007669"/>
    <property type="project" value="TreeGrafter"/>
</dbReference>
<feature type="region of interest" description="Disordered" evidence="3">
    <location>
        <begin position="1"/>
        <end position="25"/>
    </location>
</feature>
<dbReference type="PANTHER" id="PTHR11839">
    <property type="entry name" value="UDP/ADP-SUGAR PYROPHOSPHATASE"/>
    <property type="match status" value="1"/>
</dbReference>
<evidence type="ECO:0000313" key="5">
    <source>
        <dbReference type="EMBL" id="GBF99626.1"/>
    </source>
</evidence>
<dbReference type="PANTHER" id="PTHR11839:SF1">
    <property type="entry name" value="ADP-SUGAR PYROPHOSPHATASE"/>
    <property type="match status" value="1"/>
</dbReference>
<proteinExistence type="inferred from homology"/>
<dbReference type="GO" id="GO:0016462">
    <property type="term" value="F:pyrophosphatase activity"/>
    <property type="evidence" value="ECO:0007669"/>
    <property type="project" value="UniProtKB-ARBA"/>
</dbReference>
<dbReference type="Pfam" id="PF00293">
    <property type="entry name" value="NUDIX"/>
    <property type="match status" value="1"/>
</dbReference>
<dbReference type="PROSITE" id="PS00893">
    <property type="entry name" value="NUDIX_BOX"/>
    <property type="match status" value="1"/>
</dbReference>